<feature type="chain" id="PRO_5002742497" evidence="1">
    <location>
        <begin position="29"/>
        <end position="304"/>
    </location>
</feature>
<dbReference type="InParanoid" id="A9UZP5"/>
<name>A9UZP5_MONBE</name>
<dbReference type="GeneID" id="5891122"/>
<dbReference type="eggNOG" id="ENOG502S5I9">
    <property type="taxonomic scope" value="Eukaryota"/>
</dbReference>
<sequence length="304" mass="33807">MATAVAGLGALVVVLVAVSEAAIDPAYAINMTVYHVNEKNYTAGDVTNMNTADVFGDLYFDLRTFPACPTHAARRLCRFSHRDGDDSEVTSPLECAIDPFSMDCNNPEATNTSDLAITEVILEVDSRFTNYSRCNDVHGVYNCVCYPNETCDERVGREDVAAGHKPEIPAQGYTWQWWKYNLAQYLGGNWFSTVATGRCNSTNEAAPCYWRVVEVHKRISKTCSDKHMAAYVTQLSPRCFDNCPQPTNQTSSCWIGCFFDTLMGPQSASTYYNPTQAVPKNNLSWAFRQPFISDNIHDFGCPAI</sequence>
<accession>A9UZP5</accession>
<protein>
    <submittedName>
        <fullName evidence="2">Uncharacterized protein</fullName>
    </submittedName>
</protein>
<dbReference type="RefSeq" id="XP_001745844.1">
    <property type="nucleotide sequence ID" value="XM_001745792.1"/>
</dbReference>
<dbReference type="KEGG" id="mbr:MONBRDRAFT_25531"/>
<keyword evidence="1" id="KW-0732">Signal</keyword>
<organism evidence="2 3">
    <name type="scientific">Monosiga brevicollis</name>
    <name type="common">Choanoflagellate</name>
    <dbReference type="NCBI Taxonomy" id="81824"/>
    <lineage>
        <taxon>Eukaryota</taxon>
        <taxon>Choanoflagellata</taxon>
        <taxon>Craspedida</taxon>
        <taxon>Salpingoecidae</taxon>
        <taxon>Monosiga</taxon>
    </lineage>
</organism>
<dbReference type="OMA" id="PLECAID"/>
<reference evidence="2 3" key="1">
    <citation type="journal article" date="2008" name="Nature">
        <title>The genome of the choanoflagellate Monosiga brevicollis and the origin of metazoans.</title>
        <authorList>
            <consortium name="JGI Sequencing"/>
            <person name="King N."/>
            <person name="Westbrook M.J."/>
            <person name="Young S.L."/>
            <person name="Kuo A."/>
            <person name="Abedin M."/>
            <person name="Chapman J."/>
            <person name="Fairclough S."/>
            <person name="Hellsten U."/>
            <person name="Isogai Y."/>
            <person name="Letunic I."/>
            <person name="Marr M."/>
            <person name="Pincus D."/>
            <person name="Putnam N."/>
            <person name="Rokas A."/>
            <person name="Wright K.J."/>
            <person name="Zuzow R."/>
            <person name="Dirks W."/>
            <person name="Good M."/>
            <person name="Goodstein D."/>
            <person name="Lemons D."/>
            <person name="Li W."/>
            <person name="Lyons J.B."/>
            <person name="Morris A."/>
            <person name="Nichols S."/>
            <person name="Richter D.J."/>
            <person name="Salamov A."/>
            <person name="Bork P."/>
            <person name="Lim W.A."/>
            <person name="Manning G."/>
            <person name="Miller W.T."/>
            <person name="McGinnis W."/>
            <person name="Shapiro H."/>
            <person name="Tjian R."/>
            <person name="Grigoriev I.V."/>
            <person name="Rokhsar D."/>
        </authorList>
    </citation>
    <scope>NUCLEOTIDE SEQUENCE [LARGE SCALE GENOMIC DNA]</scope>
    <source>
        <strain evidence="3">MX1 / ATCC 50154</strain>
    </source>
</reference>
<dbReference type="EMBL" id="CH991551">
    <property type="protein sequence ID" value="EDQ89268.1"/>
    <property type="molecule type" value="Genomic_DNA"/>
</dbReference>
<keyword evidence="3" id="KW-1185">Reference proteome</keyword>
<evidence type="ECO:0000313" key="3">
    <source>
        <dbReference type="Proteomes" id="UP000001357"/>
    </source>
</evidence>
<gene>
    <name evidence="2" type="ORF">MONBRDRAFT_25531</name>
</gene>
<dbReference type="Proteomes" id="UP000001357">
    <property type="component" value="Unassembled WGS sequence"/>
</dbReference>
<proteinExistence type="predicted"/>
<feature type="signal peptide" evidence="1">
    <location>
        <begin position="1"/>
        <end position="28"/>
    </location>
</feature>
<evidence type="ECO:0000313" key="2">
    <source>
        <dbReference type="EMBL" id="EDQ89268.1"/>
    </source>
</evidence>
<evidence type="ECO:0000256" key="1">
    <source>
        <dbReference type="SAM" id="SignalP"/>
    </source>
</evidence>
<dbReference type="AlphaFoldDB" id="A9UZP5"/>